<feature type="region of interest" description="Disordered" evidence="1">
    <location>
        <begin position="1433"/>
        <end position="1464"/>
    </location>
</feature>
<name>A0A7S4PT07_9DINO</name>
<evidence type="ECO:0000256" key="2">
    <source>
        <dbReference type="SAM" id="Phobius"/>
    </source>
</evidence>
<keyword evidence="2" id="KW-0812">Transmembrane</keyword>
<gene>
    <name evidence="3" type="ORF">AMON00008_LOCUS1127</name>
</gene>
<protein>
    <submittedName>
        <fullName evidence="3">Uncharacterized protein</fullName>
    </submittedName>
</protein>
<feature type="compositionally biased region" description="Basic residues" evidence="1">
    <location>
        <begin position="1439"/>
        <end position="1450"/>
    </location>
</feature>
<feature type="compositionally biased region" description="Polar residues" evidence="1">
    <location>
        <begin position="31"/>
        <end position="44"/>
    </location>
</feature>
<feature type="transmembrane region" description="Helical" evidence="2">
    <location>
        <begin position="803"/>
        <end position="829"/>
    </location>
</feature>
<keyword evidence="2" id="KW-0472">Membrane</keyword>
<feature type="transmembrane region" description="Helical" evidence="2">
    <location>
        <begin position="1220"/>
        <end position="1242"/>
    </location>
</feature>
<feature type="compositionally biased region" description="Polar residues" evidence="1">
    <location>
        <begin position="14"/>
        <end position="23"/>
    </location>
</feature>
<evidence type="ECO:0000256" key="1">
    <source>
        <dbReference type="SAM" id="MobiDB-lite"/>
    </source>
</evidence>
<feature type="transmembrane region" description="Helical" evidence="2">
    <location>
        <begin position="1116"/>
        <end position="1136"/>
    </location>
</feature>
<feature type="transmembrane region" description="Helical" evidence="2">
    <location>
        <begin position="86"/>
        <end position="104"/>
    </location>
</feature>
<feature type="region of interest" description="Disordered" evidence="1">
    <location>
        <begin position="885"/>
        <end position="911"/>
    </location>
</feature>
<feature type="transmembrane region" description="Helical" evidence="2">
    <location>
        <begin position="289"/>
        <end position="311"/>
    </location>
</feature>
<accession>A0A7S4PT07</accession>
<keyword evidence="2" id="KW-1133">Transmembrane helix</keyword>
<feature type="transmembrane region" description="Helical" evidence="2">
    <location>
        <begin position="367"/>
        <end position="387"/>
    </location>
</feature>
<sequence>MVASPKVGEMQPLMSPQDSSSSGPEAGHATLGTQVRSSLNNNASKTEKPTETDRAELQRALETMPQTPVSEASLHEVSWQKLGWEFGVNVVVSVLFLTMSYYIVWKLPKFPFKVFIIPVLCMIVFGLLVVLVEVVRSYFKDTSASVPSAYRLVAASPLLQAILGKEIITLQSTSDVYIFAHSIERHSREPGAFLENVVNPVDPKLPRLVYSVSGKEIPPGRYKATALLNDEKDYTEKLMEAANGDLYPTLSQVVEDFIFREDPPIKTPCMVELTASSKLGYFSLLYSHWFVRLIVNSLMITFCAMPVAVYINHMHAYKVLYCNQGRTEVLPFCGANKDGKTCKDSCGDLLSFLGEVGFRIGVEEIELIWTISLGIVTIFVLSIYFVGAGHRILETKFILSIGGISKEEENEVMQVRKCLDENNSIVSVVHGLFKQYGSYQSQLHACEPLMQNIYSGSRLSNKTPNACFWEVTREWRNMRIGQAVCIPFDLPICAGEHYEDDVHGEKQDLCTWKEMVQSCMKELATFKNAAGVSRRDLGTRQKGFKFCVSVPVTCRESLELLKAEFFTKSGSAGYTSQLDAIFETADCQDKPPANGGFCHVREDFRVGPLLIPAGVCLTHVACVAPDGTLLSLQVGKGKDIPDKHAFLDLFKGTQNDKLNKSLVLEQFSQYHWPSIMLPSAKSHASLLEKSRSSEPAPLDSQALTAKVRDAYICSISFVFQISPSYFQALKQTMRESDVSLYGFTEQMFKRLQEGQVSEPALAPNMLDHLETIKKQSWKDASSSSCCLVLGPDKTATRSRLFSLCVECLGFIGLFLLCLVFVLIVPLFRYFRWGSELFPKPFTWSLVTNALVQLFFLFGYFQLFTGVSSRMTMINQALEVLSQKTLSPPKNATPHNSATSRSTTFQEPGSQSSPFELYIDSTKDYDPTDTSWVPKWQAKEKAVMNWHLCTRYLRVFSSRSRLTGQAILICAAAILGIMLLVDVEQGLHGSGIVGVNQQAVIQDLQDSTVQRLEDIIQSGFNDAGQAVQGMAEGTAHAAAKNLGRRLRLLASGREEPFDFAGASEALQQALRPVDAAVERLRMRQLQDVAPHLVDVGAHLQTVQHYASVGNVQHISQANLLTVVMTVLLLIYSINLLARIAGVNDHIDKHESILVRVKETHLHKQSERELLWASKTGDATQSAEEASDSQNAVNQAQASYERMLDMCIQSANDSRGRFPMKIFGFVITQALLVAWLAAGLQPLLNQATQVIPPLAASACQWFDSSDVGSTVEHSLETASSEFAKHVLNTNETASTGEHNIVYSLVCVPLLSTVDTTLGDIAADDDAARDVTANEDAYGLHHQDSGDADEAADAAADAADAGRRLSKARDLDMKVLSPQSMRQLVEDWWNAHPGDGESKLALVRTVLEERGRFARRLLMAGPQALQAAIKSGRLRAGPALLGKRRSRRSRQTPRRQTPALGTAPGEL</sequence>
<feature type="transmembrane region" description="Helical" evidence="2">
    <location>
        <begin position="110"/>
        <end position="132"/>
    </location>
</feature>
<feature type="transmembrane region" description="Helical" evidence="2">
    <location>
        <begin position="961"/>
        <end position="980"/>
    </location>
</feature>
<organism evidence="3">
    <name type="scientific">Alexandrium monilatum</name>
    <dbReference type="NCBI Taxonomy" id="311494"/>
    <lineage>
        <taxon>Eukaryota</taxon>
        <taxon>Sar</taxon>
        <taxon>Alveolata</taxon>
        <taxon>Dinophyceae</taxon>
        <taxon>Gonyaulacales</taxon>
        <taxon>Pyrocystaceae</taxon>
        <taxon>Alexandrium</taxon>
    </lineage>
</organism>
<proteinExistence type="predicted"/>
<feature type="region of interest" description="Disordered" evidence="1">
    <location>
        <begin position="1"/>
        <end position="53"/>
    </location>
</feature>
<feature type="transmembrane region" description="Helical" evidence="2">
    <location>
        <begin position="841"/>
        <end position="862"/>
    </location>
</feature>
<evidence type="ECO:0000313" key="3">
    <source>
        <dbReference type="EMBL" id="CAE4561508.1"/>
    </source>
</evidence>
<reference evidence="3" key="1">
    <citation type="submission" date="2021-01" db="EMBL/GenBank/DDBJ databases">
        <authorList>
            <person name="Corre E."/>
            <person name="Pelletier E."/>
            <person name="Niang G."/>
            <person name="Scheremetjew M."/>
            <person name="Finn R."/>
            <person name="Kale V."/>
            <person name="Holt S."/>
            <person name="Cochrane G."/>
            <person name="Meng A."/>
            <person name="Brown T."/>
            <person name="Cohen L."/>
        </authorList>
    </citation>
    <scope>NUCLEOTIDE SEQUENCE</scope>
    <source>
        <strain evidence="3">CCMP3105</strain>
    </source>
</reference>
<dbReference type="EMBL" id="HBNR01001599">
    <property type="protein sequence ID" value="CAE4561508.1"/>
    <property type="molecule type" value="Transcribed_RNA"/>
</dbReference>